<feature type="compositionally biased region" description="Polar residues" evidence="1">
    <location>
        <begin position="4389"/>
        <end position="4402"/>
    </location>
</feature>
<feature type="region of interest" description="Disordered" evidence="1">
    <location>
        <begin position="4380"/>
        <end position="4402"/>
    </location>
</feature>
<dbReference type="Proteomes" id="UP000269199">
    <property type="component" value="Chromosome"/>
</dbReference>
<evidence type="ECO:0000313" key="3">
    <source>
        <dbReference type="Proteomes" id="UP000269199"/>
    </source>
</evidence>
<organism evidence="2 3">
    <name type="scientific">Herbaspirillum rubrisubalbicans</name>
    <dbReference type="NCBI Taxonomy" id="80842"/>
    <lineage>
        <taxon>Bacteria</taxon>
        <taxon>Pseudomonadati</taxon>
        <taxon>Pseudomonadota</taxon>
        <taxon>Betaproteobacteria</taxon>
        <taxon>Burkholderiales</taxon>
        <taxon>Oxalobacteraceae</taxon>
        <taxon>Herbaspirillum</taxon>
    </lineage>
</organism>
<feature type="compositionally biased region" description="Polar residues" evidence="1">
    <location>
        <begin position="4292"/>
        <end position="4310"/>
    </location>
</feature>
<evidence type="ECO:0000313" key="2">
    <source>
        <dbReference type="EMBL" id="AYR27021.1"/>
    </source>
</evidence>
<sequence length="5895" mass="594870">MQLPSADDYARIGVQALQTLFPAAGAVRNNALSLLNQVLDAVPRSEVDTVAKLQSLASVAARVIALGAGQSVVLGADELNQLHLPAPITAAQLPVVLSGIAGTADNGADLRSPAMVADVAARALAASAKIVAYADDVARPAPVMVDYHALGIKGVEDDLHQNALNSSLATPTVDGKRVAVPSQLQEIADAYGRILGQAGDVAGLRTDPGLKDFALIGATAPRDDNAKTLINSALVGKTPRELLSVSTVSQLVGAANAIEALAAGDDSALAGSTPSDQAADLRAKLDVLGVVNLNEALQASVTQAIIASPDDGSAINTLAKLQALVDGAIQAQLKINAYADDASRAVPTVADYAAIGVTGVTVDHLDAINSALASAPVGSAQTGTPALVQGIVDAYVRILAAADGVAANAAHRPQPLDYQRVGLPADLVAALQPGADGVASPLLGVLDTLVDIAHPASVNTLPALSRLAATVQHLVAQANGAITDALVTQAELASAGITGLDAHTFPAVLAAIAASADDGSGIIGTLPAGGLKLQALADNANRSQLKIEAYADGVAKAAVPTLLDFKSVGLDIAARMTHVTPELALKAVNSVLQTVSIGAAQVNPPSKLAAIADAYDLVLAAADGAAPVDGSASPQAQAISADVFGKLGVTGLVATDPAMQALLVTNMQSVLDAMKPAAAADVANLQASVDVLVKISHLADGVAGNAAAVDQFSNALVALQAAGVSITDATVATAAANAIDAADYAKLASPAKLQALVDGYARILAEANEAEPASGAAYGNQDKVADATPGSDPSLLDFAAIGARLPGLTVNPGSAAEQDVGLKLTDDVLKRKARSQVDTVAEIEQIGQAVEQLLHLAAQPAGTALPALSNDDRLRWDASFRALGVSGVDTSADGNLEQVLTRITGVGMASLNAVAPIQTLVNSVNEALMVIINYAEDSDKNPAPTVTNYHDVGVDRGTAAAAVNAGNLDSINAAVARLERSDVDSRPKLKALINAYNAILSAADGKSGDTSGTGLLPEQYLAIGVPLSSSLIGMGKLVNPVGGTKSLDQVDIDKLALFNSVVGAQGRDGVATPDKLTALAATAADLIRTARESKDDPVVGGSTTTLSVKSLQALRLDAITGNAVQAAFLDAVRVKGNSIDPATSQPTSADTPATHDVSGVRSIEQLTPIANSYAKVLAYVNGGGNVADAPTIADYQNIGVALPHTVAATSGSAMKLFNSVVHAQDNTAKVDSVAELNRLALTVDQIMQVTAVAPLADRYPVQYPPVSSTLKPADLSALGLTGVDSNSLACLLNKLQTTADDGSGALTVAALQGMMDAAIAAERKITQFARDDVGDAPTVADFDALGLQLPVDGSRSSAPYLNAINDALKSSSISAAQVQTPDQLQGLIIAAQHVVDAANGIAGDASPKPTAADFLALGLAKSKLDDAGATGVAMLADTVDANTLHSLSTDESGHPIALPDKLAQLLDLIQALMVTAAGGVANPPLDAAQLGRLGVSFTSVAHNADGSAQNWSAILAAIAGSKKDGSEVNTLTKLQALVNRADAAQTKIRLYADDAVSATEAATMPSVEDYRNIGLVNPVADASGVRPSLVTTDNLVAINAALRTSTINAAQADTPAHVKQVVDAYLAILSRANGALPDAGSALSAAQFKAIGATVDGVTNPTGKATDATALSLLDGVIGGKLPEAVNTPAKINALGVLVNKVLAQAQASDDTPRLTAAELDQLGLSAADGTLLSAQKPAAVAAALYAIRAGADNGSDVNSLSKLQNVVSKAVTAYQKIQVYADLTAVPGGFPEDAGRPGVDDFKAMGLKVSASVEADKAIGASATLLTAAFGAAQIDTPAKLQAILDNWDKLFTLVNGKADTPALTDTTRAAFSALLSGVGVTVDATTRPAALDLLRTALDEQSSKTIMDTPAKLESLLATAQGLLALAGNAQVFAAERLPTSLAAADLIALGVAPAATSDAAAAAVLSAVAAHAASAVDSLAEVQTVANLAIKAQAKISAYADDAAQPAPAILDYLAVGLAKRDGTALVGSDNLGAINTTLASTAITGALAADPAKLKGIVDAYTHIVAATATGAAAPTLDDYASVGLSGLNLQNKGLLDGALPRLGVDKVKDHSQLQKAGEAAVKIAALADGSANTAANGLPLATDYAALGLAMGNASAASDADGSGAALLGSVIDAMPLTSVNTLDKLQALMDAVNKLMDSAARLPAAATPTVADLKLLGIDISSKSAAQQGAILAAIGTSGTDGSQIKSLAALTTLVQKAMDALAKISAYAQDNTGASLGVPTVDDYMAMGVYGVTSTSVASINAALATTLVDGAHANTQPLVQGIASAYLKILAAADGSRAKPDPIGSATVPTEAELESLGVGVTAATNSHRISLLATALDALSRDKVDTPARIDLINASAGKMIAAAGSADAAALLSMNDFTNLGVQGVDVAFLSNVQALVASTDVSRIDSSTRLQVLVDGLLKDLKIIRNYADNVNNTDASLGAVGTVLPPTVDNYARAGVTGVTVDTLGCINASVKTLASSSLVDSKSKLQAIVDAYQHVLQAADGVAGNLARPITRDELIRIGVPAAKLPDPSASGLSAADVALARGTIGLLVTALDAQPSDKSTVSTPAKIADLAETAGRVAAYAAGTATSTTPLTNDFVALGVKNLVAQVDGNTPSTVGLINSGLKALGTDALAALSLSQVQIMATAAAKLRNLASASSIMADAKRPAADAVNPDGTPQAGAPLTYDEFHALGMAFNNAPANLKLLNEVFNARPNFASVSDLGKINALNLVDIVNRVMRQADADVKPDDAPAGITVAELTTLGLSSTGATPDVNAASLSAFMAALKSRAPADVDTLAELKSVASAARAAQAKIMSYAERQSSGAVAQAGSDTVTPVAKDFSDMGVSGVGKYGTGTPDRPDAMPEGLFAVLSALASSAVNGTRAATAELVQGIVESANKLLGLADGVANTPAATPTLEDYRLLGADLSGLGRTSVKSDYLSLLNSVIDRLAADKIDTPAEVLALANTVTRVLDSAAGVGGTAPVRADLEQLGVSGLSDRDMPAVLAKLQQVPADKLSTINTLPGLQSLVDKAVAAQDKIRDYAGDNTKPLPIAQDYADMGVLLPTAPKAVADSILSATNKALASGPVGADQASTPELVQGIVNSYAKLLTLADGSISTAAVDLPVAQDYVRVGLDKTLTDKLATPSNLLLLNQLVDGAANTAAVDSPASLSALATIANKVLNIAAQQTGDVVSPADALSAAEFKTLGLNGLSTVESDAVVAALQSRAVADVDTVAEIQDVAKAARTAINRIVTYADSNSGDAPTVADFQALGVIGVSEVGPSANKDDILAALATTGVDGTDVSSVAGIQALVNSYVRLLTQADGVPSNTTDANLAKQADFDRIGVDISGILALDSGAAGASVNILQLLSSIVDSRTTAEVNTPAKIAALAELASKVGLAVQGDSSKPLKAEDFATLKISGVNAGNLAKVQAQLAKQADDGSTVNTWAKLADAVFTVTNVPAMNTVAGDDIINLSERSAGVTLTGTAGKDDTVTLFYPDGSVIKSGIVTRDSGTGTSVWNWSYTLTDADWLALGANGANGVDKVIGIQSHNTVKGIDSIKVMHTVTIDTVVPVFGAPIALSRDTGTAGDGITSDGKVLVSGLEAGASWVYKVDSGDYQPGSSGSFTLTGEGSHAIKVRQTDRAGNNSAEQSLSMTLDTVVPAKLSATLASDTGSGSSDGLTSDGTLNIGGLESTATWQYSLDNGITWSAGSAASVKIKGAVAGAGNVDGIKNVVVRQTDVAGNVGATSDVVSFTLDTTLPAKPTLGLAKDSGNGSDRITNEGTVNVSKLEAGASWQYSVDNGVTWSYGTANSFSFTAAAGGAGGSDGAKNLLVRQTDAAGNTSLNSDKFSFTLDTSLPAPPNLSLASDSGVRDDKITNDAIFNINGLESGAAWQYSLDSGATWTNGSGGSVRLRGLADGSKTIIARQIDVASNIGNSSDTVSFTLDTTAPVKPTLALARDSGNSPTDRITNDGTLNVGALEAGASWQYSLNAGATWADGSGSSVRIKGAADGSGNTDGVKAVIVRQTDVAGNIGPSSDSFSFTLDSTLPSKLSLSLAHDTDVINDKITSDGTVNVTGLEAGATWQYSEDNGVNWSRGSGSSFVLAGDGDKSVVVRQSDVSGNVGPSSDPFTFTLDGGPPDRPTMALATDSGSSSIDKLTNDGTVNVSKLEAGANWKYSLDGGTTWVNGTGSSFKLKGAVDGGTNTDGLRNVVVRQTDAAGNSSPNSDTLSFTLDTTAPVKPTLSLQSDNGSSPTDKITNDGTVKVDGLEVGASWQYSTDSGVTWSAGSGSSVKLSGNGSKTIQVRQTDTAGNLGAASDSFSFTLDATAPASPTASLATDSGSSPSDKTTNDGTVSVTGLEGGAKWQYSTDNGTNWVDGSDSSVKLKGAADGSGNTDGAKKVLVRQIDVAGNTGAASAALSFTLDTTAPAKINAALARDSGASGDKITNDGTVNVSGLESGASWQYSTDNGSNWTNGSGSNIKLKGAVDGNGNTDGSKSVQVRQLDTAGNAGPSSDAVSFTLDTTVPAKLGLALATDTGTAGDKITSDGTLNITGLESGATWQYSTDDGSNWSSGTGTSVKLTGDGVKKVVVRQTDVAGNSSVKSDTVEFTLDSKAVAPTIILNSSAGTTAGGASITTAGSFVLSGVAEKGAQVAVKRGDGTALGTVTASATDGAWSLNLAASLKISGLKQTDGSDSTANGTYSLLSANEQAALLNAFSGDFVASGKGLLDLSKPVYTSGSGAAAWYVWAAQDGGYVISHKAGTDEWYREAADGATLAGQPENVHTWNALDISAGLVQAELLQNGDVSDNEAPLAGVSLVSTHGARDTAWTYTAEQTDVAGNTSSKGSLSVLVDTATPPLLDMDALTDDLQSSAQRQASTSELRSGTAFVANVVPPAKTTASAIDVVFSGSGLDLVNDRLLMDALVALDANLAQVSGKTVGGVADVSYVYTTATRTLNITKTKGGAFTAAEVEALVENIKLQNLTPTSGSRVITFTLRDEAGLVSPSMQATLSVGSDSLLLDLDPTTPGVQLVSSQNVTDATRLAAGVAFDTSVAVPTSTQVTAVKVVLGGVALDVLNDHLILDTALALNTDLAMGADKTVGGVTGLSYGYDRASRTLTLSKAGGAIWSGSEMQSVLQAIKLGGSSSHDGLRTASFSLVSSTGETGNASTAGILFDTHAPTLDADATLVELQTTSRKVLTTAKAVAGEGLFTHDIAVWPTKDISSIGIKLDGPQLDLVKDKLVLDAPLSLNASMATVSGKSIGGVSGLSYGYDGSTHALTISKSSGAAMSGLDARAILKAIQYQNATPTAGDRSATITLTDVAGNSSNTGVNWSVDMTVPGSITGTLVSNKQISYKTLTLPEEMGSTNKHNLHSGESVDLTSLLPAGMTPTSFLASLKGLYTEWGGVAITSDANTTFERYTTVFSFPSGFGLATPFSLVHQGGGAVKGENFTFTSADGKQLLLNAINGFYILNTDVYAFKTATASQNYDIGNVRLLYQVTTDNPNSLPTINVSYDGTKASAGDVIGLYEGDKLLGSRTLSAADVGSAGATLDVTVASSLAAGVHVITPKFSDPAGNVVVGNDIRVSLVSGAVAPVLSNLRVNGETPDTQPINASATKYVMIAETPTSPVTLLGLDQNLTFSGNVSGAGPGDSYLISVSMGGKVILFSEVKAGDFSLTTPANILAPGMYHDLTITATNTSAGINNGQTTILQNQTLGWYWVPQKLDSLSGGAGDDQIQLAVTTGGANTVVQTGQGKDTLTLGGFGTTDSSRLVATVSDFTLGQDKVKVFGKSVTKDNLDAFVTATPYSTSSTKLVVDLDGAGAGTTSYTLYLQNLAYNPGNTHTIFGV</sequence>
<dbReference type="EMBL" id="CP024996">
    <property type="protein sequence ID" value="AYR27021.1"/>
    <property type="molecule type" value="Genomic_DNA"/>
</dbReference>
<proteinExistence type="predicted"/>
<gene>
    <name evidence="2" type="ORF">RC54_16135</name>
</gene>
<protein>
    <submittedName>
        <fullName evidence="2">Cell wall anchor protein</fullName>
    </submittedName>
</protein>
<name>A0AAD0XI19_9BURK</name>
<reference evidence="2 3" key="1">
    <citation type="submission" date="2017-11" db="EMBL/GenBank/DDBJ databases">
        <title>Complete genome sequence of Herbaspirillum rubrisubalbicans DSM 11543.</title>
        <authorList>
            <person name="Chen M."/>
            <person name="An Q."/>
        </authorList>
    </citation>
    <scope>NUCLEOTIDE SEQUENCE [LARGE SCALE GENOMIC DNA]</scope>
    <source>
        <strain evidence="2 3">DSM 11543</strain>
    </source>
</reference>
<dbReference type="InterPro" id="IPR013783">
    <property type="entry name" value="Ig-like_fold"/>
</dbReference>
<feature type="region of interest" description="Disordered" evidence="1">
    <location>
        <begin position="4289"/>
        <end position="4311"/>
    </location>
</feature>
<accession>A0AAD0XI19</accession>
<evidence type="ECO:0000256" key="1">
    <source>
        <dbReference type="SAM" id="MobiDB-lite"/>
    </source>
</evidence>
<dbReference type="Gene3D" id="2.60.40.10">
    <property type="entry name" value="Immunoglobulins"/>
    <property type="match status" value="10"/>
</dbReference>